<dbReference type="GO" id="GO:0009279">
    <property type="term" value="C:cell outer membrane"/>
    <property type="evidence" value="ECO:0007669"/>
    <property type="project" value="UniProtKB-SubCell"/>
</dbReference>
<evidence type="ECO:0000256" key="5">
    <source>
        <dbReference type="ARBA" id="ARBA00023237"/>
    </source>
</evidence>
<evidence type="ECO:0000259" key="6">
    <source>
        <dbReference type="Pfam" id="PF07980"/>
    </source>
</evidence>
<evidence type="ECO:0000256" key="2">
    <source>
        <dbReference type="ARBA" id="ARBA00006275"/>
    </source>
</evidence>
<dbReference type="EMBL" id="RMBX01000004">
    <property type="protein sequence ID" value="RPD41544.1"/>
    <property type="molecule type" value="Genomic_DNA"/>
</dbReference>
<keyword evidence="4" id="KW-0472">Membrane</keyword>
<evidence type="ECO:0000256" key="4">
    <source>
        <dbReference type="ARBA" id="ARBA00023136"/>
    </source>
</evidence>
<comment type="subcellular location">
    <subcellularLocation>
        <location evidence="1">Cell outer membrane</location>
    </subcellularLocation>
</comment>
<keyword evidence="5" id="KW-0998">Cell outer membrane</keyword>
<dbReference type="InterPro" id="IPR012944">
    <property type="entry name" value="SusD_RagB_dom"/>
</dbReference>
<reference evidence="8" key="1">
    <citation type="submission" date="2018-11" db="EMBL/GenBank/DDBJ databases">
        <title>Chitinophaga lutea sp.nov., isolate from arsenic contaminated soil.</title>
        <authorList>
            <person name="Zong Y."/>
        </authorList>
    </citation>
    <scope>NUCLEOTIDE SEQUENCE [LARGE SCALE GENOMIC DNA]</scope>
    <source>
        <strain evidence="8">YLT18</strain>
    </source>
</reference>
<evidence type="ECO:0000313" key="8">
    <source>
        <dbReference type="Proteomes" id="UP000279089"/>
    </source>
</evidence>
<dbReference type="OrthoDB" id="617686at2"/>
<name>A0A3N4MCG8_9BACT</name>
<keyword evidence="3" id="KW-0732">Signal</keyword>
<dbReference type="SUPFAM" id="SSF48452">
    <property type="entry name" value="TPR-like"/>
    <property type="match status" value="1"/>
</dbReference>
<accession>A0A3N4MCG8</accession>
<evidence type="ECO:0000256" key="3">
    <source>
        <dbReference type="ARBA" id="ARBA00022729"/>
    </source>
</evidence>
<protein>
    <submittedName>
        <fullName evidence="7">RagB/SusD family nutrient uptake outer membrane protein</fullName>
    </submittedName>
</protein>
<organism evidence="7 8">
    <name type="scientific">Chitinophaga barathri</name>
    <dbReference type="NCBI Taxonomy" id="1647451"/>
    <lineage>
        <taxon>Bacteria</taxon>
        <taxon>Pseudomonadati</taxon>
        <taxon>Bacteroidota</taxon>
        <taxon>Chitinophagia</taxon>
        <taxon>Chitinophagales</taxon>
        <taxon>Chitinophagaceae</taxon>
        <taxon>Chitinophaga</taxon>
    </lineage>
</organism>
<proteinExistence type="inferred from homology"/>
<dbReference type="PROSITE" id="PS51257">
    <property type="entry name" value="PROKAR_LIPOPROTEIN"/>
    <property type="match status" value="1"/>
</dbReference>
<comment type="similarity">
    <text evidence="2">Belongs to the SusD family.</text>
</comment>
<dbReference type="InterPro" id="IPR011990">
    <property type="entry name" value="TPR-like_helical_dom_sf"/>
</dbReference>
<evidence type="ECO:0000256" key="1">
    <source>
        <dbReference type="ARBA" id="ARBA00004442"/>
    </source>
</evidence>
<dbReference type="Proteomes" id="UP000279089">
    <property type="component" value="Unassembled WGS sequence"/>
</dbReference>
<dbReference type="Gene3D" id="1.25.40.390">
    <property type="match status" value="1"/>
</dbReference>
<dbReference type="AlphaFoldDB" id="A0A3N4MCG8"/>
<dbReference type="RefSeq" id="WP_120516153.1">
    <property type="nucleotide sequence ID" value="NZ_QXZY01000005.1"/>
</dbReference>
<keyword evidence="8" id="KW-1185">Reference proteome</keyword>
<feature type="domain" description="RagB/SusD" evidence="6">
    <location>
        <begin position="361"/>
        <end position="484"/>
    </location>
</feature>
<comment type="caution">
    <text evidence="7">The sequence shown here is derived from an EMBL/GenBank/DDBJ whole genome shotgun (WGS) entry which is preliminary data.</text>
</comment>
<dbReference type="Pfam" id="PF07980">
    <property type="entry name" value="SusD_RagB"/>
    <property type="match status" value="1"/>
</dbReference>
<sequence length="514" mass="56960">MKINKQIAALVMVIAMLTGCSKFLDRPLENRAQATEIDYANTSLMYQPVSGVYRTAASGTFAKWISVTIRSVRGDEIETGNDDAGQIAIHNYQNNVTVKSYWGINDMWISIYGVVLAANSALEELDQFGQRIGSGDAANQKLHAQYEAEVRFFRALGHYWASRYWGDVPVLGIESNDPNALSNATKTSRADVLAHVMEEMDYCIANLEDARPNQAAHVGGVTKYTALMLKAKAAMDLAGNNNGSPMWDVVLDCTNQITTSGKFNLFPDYYQLWKKPGKLSNEAILEFQYSDFGNATGDIVTSGGANELWGNFFLFQGPENTYGMPISGAGWMVPSQKAVDFLTARQDTLRMRTTILRCGVNGVPGTTAVTPDGDQVSGNAGLKKYFNGKSYYPKNQMTVDRVDYYGANNNIRVFRYAEALLMNAEAKVRKGQSGDIPFNEVRVRAKLLPINGVTIQQVLDERRAELICEWWGERFNDLLRTGQAATVLPGFITGQSEFLPIPQEQEDRNSNLKN</sequence>
<evidence type="ECO:0000313" key="7">
    <source>
        <dbReference type="EMBL" id="RPD41544.1"/>
    </source>
</evidence>
<gene>
    <name evidence="7" type="ORF">EG028_09560</name>
</gene>